<name>A0A645GSC5_9ZZZZ</name>
<sequence length="51" mass="5887">MRGATDLTMIEVQIGTNLVEEDIIRVEKNWDQILLLCDLPDYDAENHQENA</sequence>
<accession>A0A645GSC5</accession>
<reference evidence="1" key="1">
    <citation type="submission" date="2019-08" db="EMBL/GenBank/DDBJ databases">
        <authorList>
            <person name="Kucharzyk K."/>
            <person name="Murdoch R.W."/>
            <person name="Higgins S."/>
            <person name="Loffler F."/>
        </authorList>
    </citation>
    <scope>NUCLEOTIDE SEQUENCE</scope>
</reference>
<comment type="caution">
    <text evidence="1">The sequence shown here is derived from an EMBL/GenBank/DDBJ whole genome shotgun (WGS) entry which is preliminary data.</text>
</comment>
<protein>
    <submittedName>
        <fullName evidence="1">Uncharacterized protein</fullName>
    </submittedName>
</protein>
<dbReference type="EMBL" id="VSSQ01076599">
    <property type="protein sequence ID" value="MPN26904.1"/>
    <property type="molecule type" value="Genomic_DNA"/>
</dbReference>
<organism evidence="1">
    <name type="scientific">bioreactor metagenome</name>
    <dbReference type="NCBI Taxonomy" id="1076179"/>
    <lineage>
        <taxon>unclassified sequences</taxon>
        <taxon>metagenomes</taxon>
        <taxon>ecological metagenomes</taxon>
    </lineage>
</organism>
<proteinExistence type="predicted"/>
<dbReference type="AlphaFoldDB" id="A0A645GSC5"/>
<gene>
    <name evidence="1" type="ORF">SDC9_174330</name>
</gene>
<evidence type="ECO:0000313" key="1">
    <source>
        <dbReference type="EMBL" id="MPN26904.1"/>
    </source>
</evidence>